<evidence type="ECO:0000313" key="5">
    <source>
        <dbReference type="EMBL" id="KTD52552.1"/>
    </source>
</evidence>
<dbReference type="PANTHER" id="PTHR30531:SF12">
    <property type="entry name" value="FLAGELLAR BIOSYNTHETIC PROTEIN FLHB"/>
    <property type="match status" value="1"/>
</dbReference>
<reference evidence="6 8" key="2">
    <citation type="submission" date="2017-02" db="EMBL/GenBank/DDBJ databases">
        <title>Legionella quilivanii strain from human: case report and whole genome sequencing analysis.</title>
        <authorList>
            <person name="Lalancette C."/>
            <person name="Leduc J.-M."/>
            <person name="Levesque S."/>
            <person name="Fournier E."/>
            <person name="Saoud J."/>
            <person name="Faucher S.P."/>
            <person name="Bernard K."/>
            <person name="Martineau C."/>
            <person name="Longtin J."/>
        </authorList>
    </citation>
    <scope>NUCLEOTIDE SEQUENCE [LARGE SCALE GENOMIC DNA]</scope>
    <source>
        <strain evidence="6 8">ID143958</strain>
    </source>
</reference>
<dbReference type="Pfam" id="PF01312">
    <property type="entry name" value="Bac_export_2"/>
    <property type="match status" value="1"/>
</dbReference>
<dbReference type="EMBL" id="LNYS01000003">
    <property type="protein sequence ID" value="KTD52552.1"/>
    <property type="molecule type" value="Genomic_DNA"/>
</dbReference>
<dbReference type="EMBL" id="MVJN01000008">
    <property type="protein sequence ID" value="RAP35754.1"/>
    <property type="molecule type" value="Genomic_DNA"/>
</dbReference>
<organism evidence="5 7">
    <name type="scientific">Legionella quinlivanii</name>
    <dbReference type="NCBI Taxonomy" id="45073"/>
    <lineage>
        <taxon>Bacteria</taxon>
        <taxon>Pseudomonadati</taxon>
        <taxon>Pseudomonadota</taxon>
        <taxon>Gammaproteobacteria</taxon>
        <taxon>Legionellales</taxon>
        <taxon>Legionellaceae</taxon>
        <taxon>Legionella</taxon>
    </lineage>
</organism>
<comment type="caution">
    <text evidence="5">The sequence shown here is derived from an EMBL/GenBank/DDBJ whole genome shotgun (WGS) entry which is preliminary data.</text>
</comment>
<dbReference type="STRING" id="45073.Lqui_0118"/>
<accession>A0A0W0Y6I6</accession>
<dbReference type="PANTHER" id="PTHR30531">
    <property type="entry name" value="FLAGELLAR BIOSYNTHETIC PROTEIN FLHB"/>
    <property type="match status" value="1"/>
</dbReference>
<keyword evidence="3" id="KW-0813">Transport</keyword>
<dbReference type="OrthoDB" id="5244399at2"/>
<evidence type="ECO:0000256" key="2">
    <source>
        <dbReference type="ARBA" id="ARBA00021622"/>
    </source>
</evidence>
<dbReference type="GO" id="GO:0009306">
    <property type="term" value="P:protein secretion"/>
    <property type="evidence" value="ECO:0007669"/>
    <property type="project" value="InterPro"/>
</dbReference>
<keyword evidence="7" id="KW-1185">Reference proteome</keyword>
<name>A0A0W0Y6I6_9GAMM</name>
<evidence type="ECO:0000256" key="4">
    <source>
        <dbReference type="ARBA" id="ARBA00025078"/>
    </source>
</evidence>
<evidence type="ECO:0000313" key="6">
    <source>
        <dbReference type="EMBL" id="RAP35754.1"/>
    </source>
</evidence>
<keyword evidence="5" id="KW-0969">Cilium</keyword>
<dbReference type="Proteomes" id="UP000054618">
    <property type="component" value="Unassembled WGS sequence"/>
</dbReference>
<keyword evidence="5" id="KW-0966">Cell projection</keyword>
<keyword evidence="3" id="KW-0653">Protein transport</keyword>
<comment type="function">
    <text evidence="4">Required for formation of the rod structure in the basal body of the flagellar apparatus. Together with FliI and FliH, may constitute the export apparatus of flagellin.</text>
</comment>
<protein>
    <recommendedName>
        <fullName evidence="2">Flagellar biosynthetic protein FlhB</fullName>
    </recommendedName>
</protein>
<sequence length="91" mass="10166">MIKKNRQAVALHYDGKKAPRVTAKGEGEIAERIIQVAKQHGIPLQENKELTALLAQVQLDSEIPPKLYVAVAQLLAFLYFLNGKTPKDYHS</sequence>
<evidence type="ECO:0000313" key="8">
    <source>
        <dbReference type="Proteomes" id="UP000249458"/>
    </source>
</evidence>
<dbReference type="SUPFAM" id="SSF160544">
    <property type="entry name" value="EscU C-terminal domain-like"/>
    <property type="match status" value="1"/>
</dbReference>
<evidence type="ECO:0000256" key="1">
    <source>
        <dbReference type="ARBA" id="ARBA00010690"/>
    </source>
</evidence>
<reference evidence="5 7" key="1">
    <citation type="submission" date="2015-11" db="EMBL/GenBank/DDBJ databases">
        <title>Genomic analysis of 38 Legionella species identifies large and diverse effector repertoires.</title>
        <authorList>
            <person name="Burstein D."/>
            <person name="Amaro F."/>
            <person name="Zusman T."/>
            <person name="Lifshitz Z."/>
            <person name="Cohen O."/>
            <person name="Gilbert J.A."/>
            <person name="Pupko T."/>
            <person name="Shuman H.A."/>
            <person name="Segal G."/>
        </authorList>
    </citation>
    <scope>NUCLEOTIDE SEQUENCE [LARGE SCALE GENOMIC DNA]</scope>
    <source>
        <strain evidence="5 7">CDC#1442-AUS-E</strain>
    </source>
</reference>
<dbReference type="GO" id="GO:0005886">
    <property type="term" value="C:plasma membrane"/>
    <property type="evidence" value="ECO:0007669"/>
    <property type="project" value="TreeGrafter"/>
</dbReference>
<dbReference type="RefSeq" id="WP_058506258.1">
    <property type="nucleotide sequence ID" value="NZ_CAAAIK010000023.1"/>
</dbReference>
<keyword evidence="5" id="KW-0282">Flagellum</keyword>
<keyword evidence="3" id="KW-1006">Bacterial flagellum protein export</keyword>
<dbReference type="Gene3D" id="3.40.1690.10">
    <property type="entry name" value="secretion proteins EscU"/>
    <property type="match status" value="1"/>
</dbReference>
<comment type="similarity">
    <text evidence="1">Belongs to the type III secretion exporter family.</text>
</comment>
<evidence type="ECO:0000256" key="3">
    <source>
        <dbReference type="ARBA" id="ARBA00023225"/>
    </source>
</evidence>
<dbReference type="InterPro" id="IPR006135">
    <property type="entry name" value="T3SS_substrate_exporter"/>
</dbReference>
<dbReference type="Proteomes" id="UP000249458">
    <property type="component" value="Unassembled WGS sequence"/>
</dbReference>
<gene>
    <name evidence="5" type="primary">flhB</name>
    <name evidence="6" type="ORF">B1207_11785</name>
    <name evidence="5" type="ORF">Lqui_0118</name>
</gene>
<proteinExistence type="inferred from homology"/>
<evidence type="ECO:0000313" key="7">
    <source>
        <dbReference type="Proteomes" id="UP000054618"/>
    </source>
</evidence>
<dbReference type="AlphaFoldDB" id="A0A0W0Y6I6"/>
<dbReference type="PATRIC" id="fig|45073.5.peg.124"/>
<dbReference type="InterPro" id="IPR029025">
    <property type="entry name" value="T3SS_substrate_exporter_C"/>
</dbReference>